<sequence length="205" mass="22327">MKSSIIIVALFVCATAVSCSKKDTPVPSADYYFRFKVNGVQVDYPYRTGIEHNLIGNVNMAGHDADLGSYYVCNLAGMRTLAEGGALNNYRNNLVIFMQHPEKFDTGVTYSNVSSGSTMLIYQLFMMGYYDNDGVLYSASNLNNNPYSVFGNATVTFDEITDTNVKGSFSGALEARDVSNGIVVVTGTVDITDGEFFVPSFRAVP</sequence>
<dbReference type="EMBL" id="FUYS01000011">
    <property type="protein sequence ID" value="SKB87841.1"/>
    <property type="molecule type" value="Genomic_DNA"/>
</dbReference>
<keyword evidence="2" id="KW-1185">Reference proteome</keyword>
<dbReference type="AlphaFoldDB" id="A0A1T5EVC6"/>
<dbReference type="Proteomes" id="UP000190541">
    <property type="component" value="Unassembled WGS sequence"/>
</dbReference>
<evidence type="ECO:0000313" key="2">
    <source>
        <dbReference type="Proteomes" id="UP000190541"/>
    </source>
</evidence>
<dbReference type="OrthoDB" id="1438972at2"/>
<gene>
    <name evidence="1" type="ORF">SAMN05660226_03589</name>
</gene>
<organism evidence="1 2">
    <name type="scientific">Parapedobacter luteus</name>
    <dbReference type="NCBI Taxonomy" id="623280"/>
    <lineage>
        <taxon>Bacteria</taxon>
        <taxon>Pseudomonadati</taxon>
        <taxon>Bacteroidota</taxon>
        <taxon>Sphingobacteriia</taxon>
        <taxon>Sphingobacteriales</taxon>
        <taxon>Sphingobacteriaceae</taxon>
        <taxon>Parapedobacter</taxon>
    </lineage>
</organism>
<reference evidence="1 2" key="1">
    <citation type="submission" date="2017-02" db="EMBL/GenBank/DDBJ databases">
        <authorList>
            <person name="Peterson S.W."/>
        </authorList>
    </citation>
    <scope>NUCLEOTIDE SEQUENCE [LARGE SCALE GENOMIC DNA]</scope>
    <source>
        <strain evidence="1 2">DSM 22899</strain>
    </source>
</reference>
<evidence type="ECO:0000313" key="1">
    <source>
        <dbReference type="EMBL" id="SKB87841.1"/>
    </source>
</evidence>
<dbReference type="PROSITE" id="PS51257">
    <property type="entry name" value="PROKAR_LIPOPROTEIN"/>
    <property type="match status" value="1"/>
</dbReference>
<accession>A0A1T5EVC6</accession>
<protein>
    <submittedName>
        <fullName evidence="1">Uncharacterized protein</fullName>
    </submittedName>
</protein>
<proteinExistence type="predicted"/>
<name>A0A1T5EVC6_9SPHI</name>
<dbReference type="RefSeq" id="WP_079718224.1">
    <property type="nucleotide sequence ID" value="NZ_FUYS01000011.1"/>
</dbReference>